<dbReference type="Gene3D" id="3.30.420.10">
    <property type="entry name" value="Ribonuclease H-like superfamily/Ribonuclease H"/>
    <property type="match status" value="1"/>
</dbReference>
<dbReference type="GO" id="GO:0003676">
    <property type="term" value="F:nucleic acid binding"/>
    <property type="evidence" value="ECO:0007669"/>
    <property type="project" value="InterPro"/>
</dbReference>
<protein>
    <recommendedName>
        <fullName evidence="2">1-phosphatidylinositol 4-kinase</fullName>
        <ecNumber evidence="2">2.7.1.67</ecNumber>
    </recommendedName>
</protein>
<dbReference type="AlphaFoldDB" id="A0A445M6W3"/>
<reference evidence="9 10" key="1">
    <citation type="submission" date="2018-09" db="EMBL/GenBank/DDBJ databases">
        <title>A high-quality reference genome of wild soybean provides a powerful tool to mine soybean genomes.</title>
        <authorList>
            <person name="Xie M."/>
            <person name="Chung C.Y.L."/>
            <person name="Li M.-W."/>
            <person name="Wong F.-L."/>
            <person name="Chan T.-F."/>
            <person name="Lam H.-M."/>
        </authorList>
    </citation>
    <scope>NUCLEOTIDE SEQUENCE [LARGE SCALE GENOMIC DNA]</scope>
    <source>
        <strain evidence="10">cv. W05</strain>
        <tissue evidence="9">Hypocotyl of etiolated seedlings</tissue>
    </source>
</reference>
<dbReference type="GO" id="GO:0004523">
    <property type="term" value="F:RNA-DNA hybrid ribonuclease activity"/>
    <property type="evidence" value="ECO:0007669"/>
    <property type="project" value="InterPro"/>
</dbReference>
<sequence length="352" mass="40396">MSHCCSRFGLIVRLDMSFSCSDGHFLEEVHKITVLDLRMANAGNILFRKEADGHTLLIPIDHGYCLLEKVSSPRSFPCNLISPALPCASACASDTRSIVDVKENLASIDYIKSLDAEKDIELLKYYKWDVPIECAQTLCISTMLLKKEVERGLTPFDIGSIMGCLKWDDSFIGSRRIWQAQKGNLLTIIFWFIWRARNKEVFSDEVWLTWFINHQIFLLYDILNSTSSFHQPRQHVLVQWSPHSDLFFKLNTDGSPLGNLGPSGFGGVIRNGQWFFSFFGSEVFAIYNGLKLAYDRGIHNLVCESDSKIVLHLIKENKNPFQPYNAFIHKIQQYIVEPWHLSFKRETIARFG</sequence>
<evidence type="ECO:0000256" key="1">
    <source>
        <dbReference type="ARBA" id="ARBA00008941"/>
    </source>
</evidence>
<dbReference type="InterPro" id="IPR002156">
    <property type="entry name" value="RNaseH_domain"/>
</dbReference>
<keyword evidence="4" id="KW-0547">Nucleotide-binding</keyword>
<dbReference type="EC" id="2.7.1.67" evidence="2"/>
<gene>
    <name evidence="9" type="ORF">D0Y65_002335</name>
</gene>
<dbReference type="SUPFAM" id="SSF53098">
    <property type="entry name" value="Ribonuclease H-like"/>
    <property type="match status" value="1"/>
</dbReference>
<dbReference type="InterPro" id="IPR044571">
    <property type="entry name" value="P4KG1-8"/>
</dbReference>
<evidence type="ECO:0000259" key="8">
    <source>
        <dbReference type="Pfam" id="PF13456"/>
    </source>
</evidence>
<comment type="similarity">
    <text evidence="1">Belongs to the PI3/PI4-kinase family. Type II PI4K subfamily.</text>
</comment>
<dbReference type="PANTHER" id="PTHR45800:SF5">
    <property type="entry name" value="PHOSPHATIDYLINOSITOL 4-KINASE GAMMA 2"/>
    <property type="match status" value="1"/>
</dbReference>
<accession>A0A445M6W3</accession>
<evidence type="ECO:0000313" key="10">
    <source>
        <dbReference type="Proteomes" id="UP000289340"/>
    </source>
</evidence>
<feature type="domain" description="RNase H type-1" evidence="8">
    <location>
        <begin position="251"/>
        <end position="341"/>
    </location>
</feature>
<proteinExistence type="inferred from homology"/>
<dbReference type="InterPro" id="IPR012337">
    <property type="entry name" value="RNaseH-like_sf"/>
</dbReference>
<dbReference type="Pfam" id="PF00454">
    <property type="entry name" value="PI3_PI4_kinase"/>
    <property type="match status" value="1"/>
</dbReference>
<dbReference type="CDD" id="cd06222">
    <property type="entry name" value="RNase_H_like"/>
    <property type="match status" value="1"/>
</dbReference>
<evidence type="ECO:0000313" key="9">
    <source>
        <dbReference type="EMBL" id="RZC31352.1"/>
    </source>
</evidence>
<dbReference type="GO" id="GO:0004430">
    <property type="term" value="F:1-phosphatidylinositol 4-kinase activity"/>
    <property type="evidence" value="ECO:0007669"/>
    <property type="project" value="UniProtKB-EC"/>
</dbReference>
<dbReference type="Pfam" id="PF13456">
    <property type="entry name" value="RVT_3"/>
    <property type="match status" value="1"/>
</dbReference>
<evidence type="ECO:0000259" key="7">
    <source>
        <dbReference type="Pfam" id="PF00454"/>
    </source>
</evidence>
<keyword evidence="5 9" id="KW-0418">Kinase</keyword>
<evidence type="ECO:0000256" key="5">
    <source>
        <dbReference type="ARBA" id="ARBA00022777"/>
    </source>
</evidence>
<evidence type="ECO:0000256" key="3">
    <source>
        <dbReference type="ARBA" id="ARBA00022679"/>
    </source>
</evidence>
<feature type="domain" description="PI3K/PI4K catalytic" evidence="7">
    <location>
        <begin position="23"/>
        <end position="157"/>
    </location>
</feature>
<evidence type="ECO:0000256" key="6">
    <source>
        <dbReference type="ARBA" id="ARBA00022840"/>
    </source>
</evidence>
<dbReference type="EMBL" id="QZWG01000001">
    <property type="protein sequence ID" value="RZC31352.1"/>
    <property type="molecule type" value="Genomic_DNA"/>
</dbReference>
<keyword evidence="3" id="KW-0808">Transferase</keyword>
<comment type="caution">
    <text evidence="9">The sequence shown here is derived from an EMBL/GenBank/DDBJ whole genome shotgun (WGS) entry which is preliminary data.</text>
</comment>
<organism evidence="9 10">
    <name type="scientific">Glycine soja</name>
    <name type="common">Wild soybean</name>
    <dbReference type="NCBI Taxonomy" id="3848"/>
    <lineage>
        <taxon>Eukaryota</taxon>
        <taxon>Viridiplantae</taxon>
        <taxon>Streptophyta</taxon>
        <taxon>Embryophyta</taxon>
        <taxon>Tracheophyta</taxon>
        <taxon>Spermatophyta</taxon>
        <taxon>Magnoliopsida</taxon>
        <taxon>eudicotyledons</taxon>
        <taxon>Gunneridae</taxon>
        <taxon>Pentapetalae</taxon>
        <taxon>rosids</taxon>
        <taxon>fabids</taxon>
        <taxon>Fabales</taxon>
        <taxon>Fabaceae</taxon>
        <taxon>Papilionoideae</taxon>
        <taxon>50 kb inversion clade</taxon>
        <taxon>NPAAA clade</taxon>
        <taxon>indigoferoid/millettioid clade</taxon>
        <taxon>Phaseoleae</taxon>
        <taxon>Glycine</taxon>
        <taxon>Glycine subgen. Soja</taxon>
    </lineage>
</organism>
<keyword evidence="6" id="KW-0067">ATP-binding</keyword>
<keyword evidence="10" id="KW-1185">Reference proteome</keyword>
<dbReference type="GO" id="GO:0005524">
    <property type="term" value="F:ATP binding"/>
    <property type="evidence" value="ECO:0007669"/>
    <property type="project" value="UniProtKB-KW"/>
</dbReference>
<evidence type="ECO:0000256" key="4">
    <source>
        <dbReference type="ARBA" id="ARBA00022741"/>
    </source>
</evidence>
<dbReference type="PANTHER" id="PTHR45800">
    <property type="entry name" value="PHOSPHATIDYLINOSITOL 4-KINASE GAMMA"/>
    <property type="match status" value="1"/>
</dbReference>
<dbReference type="InterPro" id="IPR044730">
    <property type="entry name" value="RNase_H-like_dom_plant"/>
</dbReference>
<dbReference type="InterPro" id="IPR000403">
    <property type="entry name" value="PI3/4_kinase_cat_dom"/>
</dbReference>
<dbReference type="InterPro" id="IPR036397">
    <property type="entry name" value="RNaseH_sf"/>
</dbReference>
<evidence type="ECO:0000256" key="2">
    <source>
        <dbReference type="ARBA" id="ARBA00012169"/>
    </source>
</evidence>
<name>A0A445M6W3_GLYSO</name>
<dbReference type="Proteomes" id="UP000289340">
    <property type="component" value="Chromosome 1"/>
</dbReference>